<sequence length="262" mass="30898">MRIIFLGGSITEGLGVARSGKTYANLLKFKMSVKCSQKIEILNFGASAMQINESRMKYESKILELKPELIVFAHGNTEAVVREQRKFLRYLPRRWRRPGWMDPRPYYSTRRLRRWLEKLESGLRWRVKVSIIRIFGGKQWMGVEDFKRHTMEFVQAILKYSPDTKIILLTPGDIEERYFPGSPESMKLYREAIHDVYKSFKSSGRLFMCDSSVKLHKWDDYFMDRFHPNELGHDKIAEALMDTIDDQNVLPDYTQLLEEVAQ</sequence>
<dbReference type="SUPFAM" id="SSF52266">
    <property type="entry name" value="SGNH hydrolase"/>
    <property type="match status" value="1"/>
</dbReference>
<dbReference type="InterPro" id="IPR051532">
    <property type="entry name" value="Ester_Hydrolysis_Enzymes"/>
</dbReference>
<evidence type="ECO:0000313" key="2">
    <source>
        <dbReference type="Proteomes" id="UP000300879"/>
    </source>
</evidence>
<dbReference type="RefSeq" id="WP_138226853.1">
    <property type="nucleotide sequence ID" value="NZ_CP040396.1"/>
</dbReference>
<protein>
    <submittedName>
        <fullName evidence="1">Uncharacterized protein</fullName>
    </submittedName>
</protein>
<dbReference type="CDD" id="cd00229">
    <property type="entry name" value="SGNH_hydrolase"/>
    <property type="match status" value="1"/>
</dbReference>
<name>A0A4P8XMQ6_9BACL</name>
<dbReference type="AlphaFoldDB" id="A0A4P8XMQ6"/>
<dbReference type="Gene3D" id="3.40.50.1110">
    <property type="entry name" value="SGNH hydrolase"/>
    <property type="match status" value="2"/>
</dbReference>
<dbReference type="PANTHER" id="PTHR30383">
    <property type="entry name" value="THIOESTERASE 1/PROTEASE 1/LYSOPHOSPHOLIPASE L1"/>
    <property type="match status" value="1"/>
</dbReference>
<organism evidence="1 2">
    <name type="scientific">Paenibacillus algicola</name>
    <dbReference type="NCBI Taxonomy" id="2565926"/>
    <lineage>
        <taxon>Bacteria</taxon>
        <taxon>Bacillati</taxon>
        <taxon>Bacillota</taxon>
        <taxon>Bacilli</taxon>
        <taxon>Bacillales</taxon>
        <taxon>Paenibacillaceae</taxon>
        <taxon>Paenibacillus</taxon>
    </lineage>
</organism>
<dbReference type="OrthoDB" id="9777593at2"/>
<reference evidence="1 2" key="1">
    <citation type="submission" date="2019-05" db="EMBL/GenBank/DDBJ databases">
        <authorList>
            <person name="Chen C."/>
        </authorList>
    </citation>
    <scope>NUCLEOTIDE SEQUENCE [LARGE SCALE GENOMIC DNA]</scope>
    <source>
        <strain evidence="1 2">HB172198</strain>
    </source>
</reference>
<dbReference type="EMBL" id="CP040396">
    <property type="protein sequence ID" value="QCT04082.1"/>
    <property type="molecule type" value="Genomic_DNA"/>
</dbReference>
<evidence type="ECO:0000313" key="1">
    <source>
        <dbReference type="EMBL" id="QCT04082.1"/>
    </source>
</evidence>
<dbReference type="KEGG" id="palo:E6C60_3371"/>
<gene>
    <name evidence="1" type="ORF">E6C60_3371</name>
</gene>
<accession>A0A4P8XMQ6</accession>
<dbReference type="Proteomes" id="UP000300879">
    <property type="component" value="Chromosome"/>
</dbReference>
<proteinExistence type="predicted"/>
<dbReference type="InterPro" id="IPR036514">
    <property type="entry name" value="SGNH_hydro_sf"/>
</dbReference>
<keyword evidence="2" id="KW-1185">Reference proteome</keyword>